<dbReference type="SUPFAM" id="SSF52402">
    <property type="entry name" value="Adenine nucleotide alpha hydrolases-like"/>
    <property type="match status" value="2"/>
</dbReference>
<dbReference type="InterPro" id="IPR014729">
    <property type="entry name" value="Rossmann-like_a/b/a_fold"/>
</dbReference>
<dbReference type="PANTHER" id="PTHR46268:SF6">
    <property type="entry name" value="UNIVERSAL STRESS PROTEIN UP12"/>
    <property type="match status" value="1"/>
</dbReference>
<organism evidence="3 4">
    <name type="scientific">Streptomyces coryli</name>
    <dbReference type="NCBI Taxonomy" id="1128680"/>
    <lineage>
        <taxon>Bacteria</taxon>
        <taxon>Bacillati</taxon>
        <taxon>Actinomycetota</taxon>
        <taxon>Actinomycetes</taxon>
        <taxon>Kitasatosporales</taxon>
        <taxon>Streptomycetaceae</taxon>
        <taxon>Streptomyces</taxon>
    </lineage>
</organism>
<dbReference type="PRINTS" id="PR01438">
    <property type="entry name" value="UNVRSLSTRESS"/>
</dbReference>
<dbReference type="RefSeq" id="WP_165244108.1">
    <property type="nucleotide sequence ID" value="NZ_JAAKZV010000279.1"/>
</dbReference>
<evidence type="ECO:0000259" key="2">
    <source>
        <dbReference type="Pfam" id="PF00582"/>
    </source>
</evidence>
<evidence type="ECO:0000313" key="4">
    <source>
        <dbReference type="Proteomes" id="UP000481583"/>
    </source>
</evidence>
<gene>
    <name evidence="3" type="ORF">G5C51_36105</name>
</gene>
<keyword evidence="4" id="KW-1185">Reference proteome</keyword>
<evidence type="ECO:0000313" key="3">
    <source>
        <dbReference type="EMBL" id="NGN69298.1"/>
    </source>
</evidence>
<dbReference type="Proteomes" id="UP000481583">
    <property type="component" value="Unassembled WGS sequence"/>
</dbReference>
<evidence type="ECO:0000256" key="1">
    <source>
        <dbReference type="ARBA" id="ARBA00008791"/>
    </source>
</evidence>
<reference evidence="3 4" key="1">
    <citation type="submission" date="2020-02" db="EMBL/GenBank/DDBJ databases">
        <title>Whole-genome analyses of novel actinobacteria.</title>
        <authorList>
            <person name="Sahin N."/>
        </authorList>
    </citation>
    <scope>NUCLEOTIDE SEQUENCE [LARGE SCALE GENOMIC DNA]</scope>
    <source>
        <strain evidence="3 4">A7024</strain>
    </source>
</reference>
<proteinExistence type="inferred from homology"/>
<dbReference type="Gene3D" id="3.40.50.620">
    <property type="entry name" value="HUPs"/>
    <property type="match status" value="2"/>
</dbReference>
<dbReference type="AlphaFoldDB" id="A0A6G4UD41"/>
<dbReference type="Pfam" id="PF00582">
    <property type="entry name" value="Usp"/>
    <property type="match status" value="2"/>
</dbReference>
<protein>
    <submittedName>
        <fullName evidence="3">Universal stress protein</fullName>
    </submittedName>
</protein>
<dbReference type="CDD" id="cd00293">
    <property type="entry name" value="USP-like"/>
    <property type="match status" value="1"/>
</dbReference>
<accession>A0A6G4UD41</accession>
<dbReference type="InterPro" id="IPR006016">
    <property type="entry name" value="UspA"/>
</dbReference>
<feature type="domain" description="UspA" evidence="2">
    <location>
        <begin position="12"/>
        <end position="149"/>
    </location>
</feature>
<name>A0A6G4UD41_9ACTN</name>
<dbReference type="EMBL" id="JAAKZV010000279">
    <property type="protein sequence ID" value="NGN69298.1"/>
    <property type="molecule type" value="Genomic_DNA"/>
</dbReference>
<feature type="domain" description="UspA" evidence="2">
    <location>
        <begin position="161"/>
        <end position="300"/>
    </location>
</feature>
<dbReference type="PANTHER" id="PTHR46268">
    <property type="entry name" value="STRESS RESPONSE PROTEIN NHAX"/>
    <property type="match status" value="1"/>
</dbReference>
<sequence>MIEEDPPALHGRVVVGYDGSAPAERALDQAAAEAARRGADLEVVMADPWAPPPVTGLAAPPPGSYHSPNPAAHQQVEAAAERAREAGPGLNVLATLSGEAPWRAVLRTGAGATLTVVGTRGHGGFAGLVLGSVSLRVAAHCESPLLVVRGDTDLAAPRGEVLVGLQGDEGDDDAVRFGYAEAARRAARLRLLHAWMAPAPLGGMPAADAVRAKEQAEEGRRAAEAVPRAAAARWRESYPDVPVAADEECGPTAGVLVEASRDADVLVLTAHRNPRRLGMQLGPVTHAVLHHAHCPVALIPAKRA</sequence>
<comment type="caution">
    <text evidence="3">The sequence shown here is derived from an EMBL/GenBank/DDBJ whole genome shotgun (WGS) entry which is preliminary data.</text>
</comment>
<dbReference type="InterPro" id="IPR006015">
    <property type="entry name" value="Universal_stress_UspA"/>
</dbReference>
<comment type="similarity">
    <text evidence="1">Belongs to the universal stress protein A family.</text>
</comment>